<gene>
    <name evidence="3" type="ORF">FVP01_10455</name>
</gene>
<evidence type="ECO:0000313" key="3">
    <source>
        <dbReference type="EMBL" id="TXN16373.1"/>
    </source>
</evidence>
<sequence>MSRRATDWAWRQDIKATMKLILLSLADRADEYHRAYPSAERIELDTRLNIKTIRSNLKAMQELGIIRDSGKRKGSTNQVVVWELLGIEDDVKHQVPKSSRTTSPEEKVPENGHLPKVPKIGLERYPKTDLKGTQNWVTEPVIEPTIDPLKDLIPSNDELLETRKPESEFEFPTNRRGEIYSVYMEDIFEFRKLYPSVDIYQEFRNMLGWLKSNPTRRKTKSGIPRFINSWLAKEQNKGRCNKNLESPVQLDCTAQIENEIHLAESKVAGLQQNIMQHQQWNIPGGDKAIVSFQADIEKLKRFIQQQRQIRERLQGER</sequence>
<evidence type="ECO:0000313" key="4">
    <source>
        <dbReference type="Proteomes" id="UP000321504"/>
    </source>
</evidence>
<accession>A0AA46QU19</accession>
<keyword evidence="1" id="KW-0175">Coiled coil</keyword>
<protein>
    <submittedName>
        <fullName evidence="3">Helix-turn-helix domain-containing protein</fullName>
    </submittedName>
</protein>
<proteinExistence type="predicted"/>
<dbReference type="Proteomes" id="UP000321504">
    <property type="component" value="Unassembled WGS sequence"/>
</dbReference>
<evidence type="ECO:0000256" key="1">
    <source>
        <dbReference type="SAM" id="Coils"/>
    </source>
</evidence>
<organism evidence="3 4">
    <name type="scientific">Vibrio parahaemolyticus</name>
    <dbReference type="NCBI Taxonomy" id="670"/>
    <lineage>
        <taxon>Bacteria</taxon>
        <taxon>Pseudomonadati</taxon>
        <taxon>Pseudomonadota</taxon>
        <taxon>Gammaproteobacteria</taxon>
        <taxon>Vibrionales</taxon>
        <taxon>Vibrionaceae</taxon>
        <taxon>Vibrio</taxon>
    </lineage>
</organism>
<comment type="caution">
    <text evidence="3">The sequence shown here is derived from an EMBL/GenBank/DDBJ whole genome shotgun (WGS) entry which is preliminary data.</text>
</comment>
<name>A0AA46QU19_VIBPH</name>
<reference evidence="3 4" key="1">
    <citation type="submission" date="2019-08" db="EMBL/GenBank/DDBJ databases">
        <title>Emerging of two pre-pandemic pathogenic O4:KUT lineages of Vibrio parahaemolyticus in coastal eastern China.</title>
        <authorList>
            <person name="Yu H."/>
        </authorList>
    </citation>
    <scope>NUCLEOTIDE SEQUENCE [LARGE SCALE GENOMIC DNA]</scope>
    <source>
        <strain evidence="3 4">HZ17-383</strain>
    </source>
</reference>
<feature type="region of interest" description="Disordered" evidence="2">
    <location>
        <begin position="93"/>
        <end position="118"/>
    </location>
</feature>
<feature type="coiled-coil region" evidence="1">
    <location>
        <begin position="253"/>
        <end position="316"/>
    </location>
</feature>
<dbReference type="EMBL" id="VRMQ01000002">
    <property type="protein sequence ID" value="TXN16373.1"/>
    <property type="molecule type" value="Genomic_DNA"/>
</dbReference>
<evidence type="ECO:0000256" key="2">
    <source>
        <dbReference type="SAM" id="MobiDB-lite"/>
    </source>
</evidence>
<dbReference type="AlphaFoldDB" id="A0AA46QU19"/>
<dbReference type="RefSeq" id="WP_021486513.1">
    <property type="nucleotide sequence ID" value="NZ_CANUIA010000003.1"/>
</dbReference>
<dbReference type="Pfam" id="PF13730">
    <property type="entry name" value="HTH_36"/>
    <property type="match status" value="1"/>
</dbReference>